<feature type="chain" id="PRO_5041228073" evidence="2">
    <location>
        <begin position="21"/>
        <end position="1224"/>
    </location>
</feature>
<feature type="compositionally biased region" description="Polar residues" evidence="1">
    <location>
        <begin position="708"/>
        <end position="724"/>
    </location>
</feature>
<keyword evidence="2" id="KW-0732">Signal</keyword>
<dbReference type="Proteomes" id="UP001168972">
    <property type="component" value="Unassembled WGS sequence"/>
</dbReference>
<protein>
    <submittedName>
        <fullName evidence="3">Uncharacterized protein</fullName>
    </submittedName>
</protein>
<keyword evidence="4" id="KW-1185">Reference proteome</keyword>
<feature type="compositionally biased region" description="Polar residues" evidence="1">
    <location>
        <begin position="831"/>
        <end position="841"/>
    </location>
</feature>
<evidence type="ECO:0000256" key="2">
    <source>
        <dbReference type="SAM" id="SignalP"/>
    </source>
</evidence>
<gene>
    <name evidence="3" type="ORF">PV327_003400</name>
</gene>
<feature type="region of interest" description="Disordered" evidence="1">
    <location>
        <begin position="443"/>
        <end position="612"/>
    </location>
</feature>
<feature type="signal peptide" evidence="2">
    <location>
        <begin position="1"/>
        <end position="20"/>
    </location>
</feature>
<feature type="region of interest" description="Disordered" evidence="1">
    <location>
        <begin position="754"/>
        <end position="879"/>
    </location>
</feature>
<feature type="compositionally biased region" description="Polar residues" evidence="1">
    <location>
        <begin position="804"/>
        <end position="818"/>
    </location>
</feature>
<evidence type="ECO:0000256" key="1">
    <source>
        <dbReference type="SAM" id="MobiDB-lite"/>
    </source>
</evidence>
<feature type="region of interest" description="Disordered" evidence="1">
    <location>
        <begin position="934"/>
        <end position="1012"/>
    </location>
</feature>
<feature type="compositionally biased region" description="Basic and acidic residues" evidence="1">
    <location>
        <begin position="970"/>
        <end position="980"/>
    </location>
</feature>
<organism evidence="3 4">
    <name type="scientific">Microctonus hyperodae</name>
    <name type="common">Parasitoid wasp</name>
    <dbReference type="NCBI Taxonomy" id="165561"/>
    <lineage>
        <taxon>Eukaryota</taxon>
        <taxon>Metazoa</taxon>
        <taxon>Ecdysozoa</taxon>
        <taxon>Arthropoda</taxon>
        <taxon>Hexapoda</taxon>
        <taxon>Insecta</taxon>
        <taxon>Pterygota</taxon>
        <taxon>Neoptera</taxon>
        <taxon>Endopterygota</taxon>
        <taxon>Hymenoptera</taxon>
        <taxon>Apocrita</taxon>
        <taxon>Ichneumonoidea</taxon>
        <taxon>Braconidae</taxon>
        <taxon>Euphorinae</taxon>
        <taxon>Microctonus</taxon>
    </lineage>
</organism>
<feature type="compositionally biased region" description="Polar residues" evidence="1">
    <location>
        <begin position="682"/>
        <end position="695"/>
    </location>
</feature>
<accession>A0AA39G5J2</accession>
<reference evidence="3" key="2">
    <citation type="submission" date="2023-03" db="EMBL/GenBank/DDBJ databases">
        <authorList>
            <person name="Inwood S.N."/>
            <person name="Skelly J.G."/>
            <person name="Guhlin J."/>
            <person name="Harrop T.W.R."/>
            <person name="Goldson S.G."/>
            <person name="Dearden P.K."/>
        </authorList>
    </citation>
    <scope>NUCLEOTIDE SEQUENCE</scope>
    <source>
        <strain evidence="3">Lincoln</strain>
        <tissue evidence="3">Whole body</tissue>
    </source>
</reference>
<reference evidence="3" key="1">
    <citation type="journal article" date="2023" name="bioRxiv">
        <title>Scaffold-level genome assemblies of two parasitoid biocontrol wasps reveal the parthenogenesis mechanism and an associated novel virus.</title>
        <authorList>
            <person name="Inwood S."/>
            <person name="Skelly J."/>
            <person name="Guhlin J."/>
            <person name="Harrop T."/>
            <person name="Goldson S."/>
            <person name="Dearden P."/>
        </authorList>
    </citation>
    <scope>NUCLEOTIDE SEQUENCE</scope>
    <source>
        <strain evidence="3">Lincoln</strain>
        <tissue evidence="3">Whole body</tissue>
    </source>
</reference>
<proteinExistence type="predicted"/>
<feature type="compositionally biased region" description="Polar residues" evidence="1">
    <location>
        <begin position="562"/>
        <end position="584"/>
    </location>
</feature>
<evidence type="ECO:0000313" key="3">
    <source>
        <dbReference type="EMBL" id="KAK0181084.1"/>
    </source>
</evidence>
<feature type="compositionally biased region" description="Polar residues" evidence="1">
    <location>
        <begin position="866"/>
        <end position="879"/>
    </location>
</feature>
<feature type="compositionally biased region" description="Polar residues" evidence="1">
    <location>
        <begin position="1080"/>
        <end position="1136"/>
    </location>
</feature>
<sequence length="1224" mass="127388">MVIMLRTIVIIFLISDITFGRYHEKTRFDRSLAPEEELQILEEQYKEPITYIDYTMRYIAYKDMRDMTCYLEKLRDDRWKLMMTGNLRPRVLYPSSLSLTNVEAWKIAGGRIVNFCDGNSIKLLQEARPISADAQDPFLNEIPLDENDVMQKRIADVVLTPLMSRAKREIMLENREHMNQQIIRTPRQIYRNGGKFRGQTQSQYLNYGSEGTKEGKAEAEATDQSSRALVSGINGMGQAQSMSSGGSGCEDCVGYPGSHGLTGVGIQSPVGIPGYTNGVITPTIGSSIPGFPTNGVVPGSESGVPQTLYPPGGALPRGVPGMSMPGIPGSYPGGVQQSGSVAPGNIPGIQGTYPGGIQQPGSAIPGVPGSYPGSGQQPGSMIPGSTPRMPGSFPGGTQYPGSTIPGSIPGVPGSYQGNGQQPGSMIPGSIPGMPGLYPGRTQQPGSTIPGGIPGVTGSYPGNGQQPGSMIPGSSPGSYPGGILSVPGSYPGSGQQPGSMIPGSTPGMPGSYPGGIPSVPGFYPGGVQQPGSMIPGIIPSGLQQPGSRVPSIPGVYYPDGAQQPGSYSGGIQQPGSVTPGNTPNIPGSYPGAVQQPGSNIPGQQQYPTGGASIPGIYPGATVSNTIPGMSNIPAGTVNTPGPADRIVIPGVIPPGSYPGIYPGHPGISVGGVPGSVYPGGNTPTTGYPSYPESTAARTPGVIDDGADSHASSSVKQSDSGTQATASADGKFGIGTAQSQVSGVYTGSGSFAAQAGVNDGNKGAQSQVSGGKEGALSNAQGTGGQGKSQSQVQLNSETGATTTGAQSTGWNHGTNSQVQASAKGGMADAQANGEGSTSSQAQIGFQPYIGSKEKEKNRSKPFKGGGQASAQSGTYRGQSQSQIDGSFQFGITYTGAAQAGSGSGIGASRKPFNFSNSDSNIFKSFEKFDPITISKNDESTTVSSDSEVSSTDEPNMKMASSSRKTLIAEPQNRQKEMFEPSRDNPSYDSEIAEYEDEEYEDEEYDASSPPQMGGDVIKTRSGGESSRQIQTINVGNDKKYNIHVIQDSSRPKVGDILQPGHVLPGYTIPPGFRGRVASISGERTQAQGNGKSQSQTVSLVPSHQGRTQTEKLGNSDTRSLNNEQDRGLSTSGSTTENRSSSDKTIHGGNIRSMDASPVKSNYFTVTKSIAGKLGDPRQKYEHRYYTKSSTCGYFTFSCNMVHGSNGRTKICKPKMPTYPDGTPMKC</sequence>
<feature type="compositionally biased region" description="Acidic residues" evidence="1">
    <location>
        <begin position="988"/>
        <end position="1003"/>
    </location>
</feature>
<feature type="compositionally biased region" description="Low complexity" evidence="1">
    <location>
        <begin position="785"/>
        <end position="803"/>
    </location>
</feature>
<feature type="region of interest" description="Disordered" evidence="1">
    <location>
        <begin position="682"/>
        <end position="727"/>
    </location>
</feature>
<comment type="caution">
    <text evidence="3">The sequence shown here is derived from an EMBL/GenBank/DDBJ whole genome shotgun (WGS) entry which is preliminary data.</text>
</comment>
<feature type="compositionally biased region" description="Polar residues" evidence="1">
    <location>
        <begin position="594"/>
        <end position="606"/>
    </location>
</feature>
<name>A0AA39G5J2_MICHY</name>
<dbReference type="EMBL" id="JAQQBR010000002">
    <property type="protein sequence ID" value="KAK0181084.1"/>
    <property type="molecule type" value="Genomic_DNA"/>
</dbReference>
<dbReference type="AlphaFoldDB" id="A0AA39G5J2"/>
<feature type="compositionally biased region" description="Low complexity" evidence="1">
    <location>
        <begin position="937"/>
        <end position="951"/>
    </location>
</feature>
<evidence type="ECO:0000313" key="4">
    <source>
        <dbReference type="Proteomes" id="UP001168972"/>
    </source>
</evidence>
<feature type="region of interest" description="Disordered" evidence="1">
    <location>
        <begin position="1080"/>
        <end position="1153"/>
    </location>
</feature>
<feature type="compositionally biased region" description="Low complexity" evidence="1">
    <location>
        <begin position="463"/>
        <end position="498"/>
    </location>
</feature>